<dbReference type="Pfam" id="PF04230">
    <property type="entry name" value="PS_pyruv_trans"/>
    <property type="match status" value="1"/>
</dbReference>
<evidence type="ECO:0000313" key="3">
    <source>
        <dbReference type="Proteomes" id="UP000608071"/>
    </source>
</evidence>
<name>A0ABR8T4W4_9BACL</name>
<dbReference type="RefSeq" id="WP_191804254.1">
    <property type="nucleotide sequence ID" value="NZ_JACSQL010000016.1"/>
</dbReference>
<sequence>MKTTMETHPMDELKGKLKDILKVVPSGSNIYYIDYPLHDNGGDLLIMKGTEKFFEDYNINVLARYCINDFPKKITIPKDCTIVLHGGGNFGDLYPNYQGLRERIIQRYPNHRIVILPQTIYFENQSECDKSAAIINNHKDIHLFVRDKVSLELAHEKFSSCNLYLSPDMAHQLWPIVSLKESSKEMLCFLRLDKEANGSQERKELKSDNDYQDWGTLYTFREQLTIKIISKMISLKGRVGIRLPMNSIWYLYSEHLLNKALNLFGTYKMVKTSRLHGHILSCLMDKPHILVDNSYGKNSNYYHTWTFRCKNAQLNISGN</sequence>
<organism evidence="2 3">
    <name type="scientific">Paenibacillus gallinarum</name>
    <dbReference type="NCBI Taxonomy" id="2762232"/>
    <lineage>
        <taxon>Bacteria</taxon>
        <taxon>Bacillati</taxon>
        <taxon>Bacillota</taxon>
        <taxon>Bacilli</taxon>
        <taxon>Bacillales</taxon>
        <taxon>Paenibacillaceae</taxon>
        <taxon>Paenibacillus</taxon>
    </lineage>
</organism>
<reference evidence="2 3" key="1">
    <citation type="submission" date="2020-08" db="EMBL/GenBank/DDBJ databases">
        <title>A Genomic Blueprint of the Chicken Gut Microbiome.</title>
        <authorList>
            <person name="Gilroy R."/>
            <person name="Ravi A."/>
            <person name="Getino M."/>
            <person name="Pursley I."/>
            <person name="Horton D.L."/>
            <person name="Alikhan N.-F."/>
            <person name="Baker D."/>
            <person name="Gharbi K."/>
            <person name="Hall N."/>
            <person name="Watson M."/>
            <person name="Adriaenssens E.M."/>
            <person name="Foster-Nyarko E."/>
            <person name="Jarju S."/>
            <person name="Secka A."/>
            <person name="Antonio M."/>
            <person name="Oren A."/>
            <person name="Chaudhuri R."/>
            <person name="La Ragione R.M."/>
            <person name="Hildebrand F."/>
            <person name="Pallen M.J."/>
        </authorList>
    </citation>
    <scope>NUCLEOTIDE SEQUENCE [LARGE SCALE GENOMIC DNA]</scope>
    <source>
        <strain evidence="2 3">Sa2BVA9</strain>
    </source>
</reference>
<keyword evidence="2" id="KW-0808">Transferase</keyword>
<dbReference type="EMBL" id="JACSQL010000016">
    <property type="protein sequence ID" value="MBD7970808.1"/>
    <property type="molecule type" value="Genomic_DNA"/>
</dbReference>
<accession>A0ABR8T4W4</accession>
<feature type="domain" description="Polysaccharide pyruvyl transferase" evidence="1">
    <location>
        <begin position="40"/>
        <end position="295"/>
    </location>
</feature>
<dbReference type="InterPro" id="IPR007345">
    <property type="entry name" value="Polysacch_pyruvyl_Trfase"/>
</dbReference>
<evidence type="ECO:0000313" key="2">
    <source>
        <dbReference type="EMBL" id="MBD7970808.1"/>
    </source>
</evidence>
<keyword evidence="3" id="KW-1185">Reference proteome</keyword>
<dbReference type="Proteomes" id="UP000608071">
    <property type="component" value="Unassembled WGS sequence"/>
</dbReference>
<dbReference type="GO" id="GO:0016740">
    <property type="term" value="F:transferase activity"/>
    <property type="evidence" value="ECO:0007669"/>
    <property type="project" value="UniProtKB-KW"/>
</dbReference>
<protein>
    <submittedName>
        <fullName evidence="2">Polysaccharide pyruvyl transferase family protein</fullName>
    </submittedName>
</protein>
<evidence type="ECO:0000259" key="1">
    <source>
        <dbReference type="Pfam" id="PF04230"/>
    </source>
</evidence>
<proteinExistence type="predicted"/>
<comment type="caution">
    <text evidence="2">The sequence shown here is derived from an EMBL/GenBank/DDBJ whole genome shotgun (WGS) entry which is preliminary data.</text>
</comment>
<gene>
    <name evidence="2" type="ORF">H9647_22345</name>
</gene>